<dbReference type="EMBL" id="JAPFFF010000010">
    <property type="protein sequence ID" value="KAK8881372.1"/>
    <property type="molecule type" value="Genomic_DNA"/>
</dbReference>
<dbReference type="Proteomes" id="UP001470230">
    <property type="component" value="Unassembled WGS sequence"/>
</dbReference>
<keyword evidence="1" id="KW-1133">Transmembrane helix</keyword>
<proteinExistence type="predicted"/>
<accession>A0ABR2JT36</accession>
<gene>
    <name evidence="2" type="ORF">M9Y10_004108</name>
</gene>
<organism evidence="2 3">
    <name type="scientific">Tritrichomonas musculus</name>
    <dbReference type="NCBI Taxonomy" id="1915356"/>
    <lineage>
        <taxon>Eukaryota</taxon>
        <taxon>Metamonada</taxon>
        <taxon>Parabasalia</taxon>
        <taxon>Tritrichomonadida</taxon>
        <taxon>Tritrichomonadidae</taxon>
        <taxon>Tritrichomonas</taxon>
    </lineage>
</organism>
<feature type="transmembrane region" description="Helical" evidence="1">
    <location>
        <begin position="145"/>
        <end position="163"/>
    </location>
</feature>
<feature type="transmembrane region" description="Helical" evidence="1">
    <location>
        <begin position="416"/>
        <end position="437"/>
    </location>
</feature>
<evidence type="ECO:0000256" key="1">
    <source>
        <dbReference type="SAM" id="Phobius"/>
    </source>
</evidence>
<feature type="transmembrane region" description="Helical" evidence="1">
    <location>
        <begin position="262"/>
        <end position="283"/>
    </location>
</feature>
<feature type="transmembrane region" description="Helical" evidence="1">
    <location>
        <begin position="384"/>
        <end position="404"/>
    </location>
</feature>
<reference evidence="2 3" key="1">
    <citation type="submission" date="2024-04" db="EMBL/GenBank/DDBJ databases">
        <title>Tritrichomonas musculus Genome.</title>
        <authorList>
            <person name="Alves-Ferreira E."/>
            <person name="Grigg M."/>
            <person name="Lorenzi H."/>
            <person name="Galac M."/>
        </authorList>
    </citation>
    <scope>NUCLEOTIDE SEQUENCE [LARGE SCALE GENOMIC DNA]</scope>
    <source>
        <strain evidence="2 3">EAF2021</strain>
    </source>
</reference>
<name>A0ABR2JT36_9EUKA</name>
<feature type="transmembrane region" description="Helical" evidence="1">
    <location>
        <begin position="89"/>
        <end position="107"/>
    </location>
</feature>
<feature type="transmembrane region" description="Helical" evidence="1">
    <location>
        <begin position="347"/>
        <end position="378"/>
    </location>
</feature>
<keyword evidence="3" id="KW-1185">Reference proteome</keyword>
<sequence>MEEQYNCFSKNQVCEFIILFLRQFFDIGNSAGSIISEAVGFIKTFQRLSAPKTFSARFSSECLELFEWASKIIQNITIDISDGIPLYDFEAFLIYALAIPLTILNFISRVQVSFFCFQVWTYGIAIMLGSGIGFCQISLSKTLGLTIPSVILGIATFLFIRNIGLSSICNKEKVENEFNEEEEEESPVAHDIIIPFTLAFDVGILIFIGIASPVLLLRPRLANILVIFFAIAMVVILSFEIIDRCCSKNYVLHSKMILGKLLFFFVNLFSILIIPCTNSFGKIMIGELKNQWQCIIGYIVLGLILPIGLNFVLIYYDYPDICDKYKKREYGINLYKYIELIDIIRQVAYALAALFDCTWACIAIEIAWCIFVLAIRPYINLSDYFLTVGNSLVIFVGNVIAICMEKENKFFSFEAAVGFFIAACIPAIISIYVFFFLEFNTKLDPCIFKLSKIPDDELESDLLAIKNKYIGESFDKLSTVFKIITPIAWCIFSLNIPIIENNNLF</sequence>
<feature type="transmembrane region" description="Helical" evidence="1">
    <location>
        <begin position="119"/>
        <end position="139"/>
    </location>
</feature>
<comment type="caution">
    <text evidence="2">The sequence shown here is derived from an EMBL/GenBank/DDBJ whole genome shotgun (WGS) entry which is preliminary data.</text>
</comment>
<feature type="transmembrane region" description="Helical" evidence="1">
    <location>
        <begin position="295"/>
        <end position="318"/>
    </location>
</feature>
<protein>
    <submittedName>
        <fullName evidence="2">Uncharacterized protein</fullName>
    </submittedName>
</protein>
<feature type="transmembrane region" description="Helical" evidence="1">
    <location>
        <begin position="221"/>
        <end position="242"/>
    </location>
</feature>
<feature type="transmembrane region" description="Helical" evidence="1">
    <location>
        <begin position="192"/>
        <end position="215"/>
    </location>
</feature>
<keyword evidence="1" id="KW-0812">Transmembrane</keyword>
<evidence type="ECO:0000313" key="3">
    <source>
        <dbReference type="Proteomes" id="UP001470230"/>
    </source>
</evidence>
<evidence type="ECO:0000313" key="2">
    <source>
        <dbReference type="EMBL" id="KAK8881372.1"/>
    </source>
</evidence>
<keyword evidence="1" id="KW-0472">Membrane</keyword>